<dbReference type="PANTHER" id="PTHR33112">
    <property type="entry name" value="DOMAIN PROTEIN, PUTATIVE-RELATED"/>
    <property type="match status" value="1"/>
</dbReference>
<gene>
    <name evidence="2" type="ORF">FALBO_5259</name>
</gene>
<dbReference type="OrthoDB" id="5428863at2759"/>
<proteinExistence type="predicted"/>
<reference evidence="2 3" key="1">
    <citation type="submission" date="2020-01" db="EMBL/GenBank/DDBJ databases">
        <title>Identification and distribution of gene clusters putatively required for synthesis of sphingolipid metabolism inhibitors in phylogenetically diverse species of the filamentous fungus Fusarium.</title>
        <authorList>
            <person name="Kim H.-S."/>
            <person name="Busman M."/>
            <person name="Brown D.W."/>
            <person name="Divon H."/>
            <person name="Uhlig S."/>
            <person name="Proctor R.H."/>
        </authorList>
    </citation>
    <scope>NUCLEOTIDE SEQUENCE [LARGE SCALE GENOMIC DNA]</scope>
    <source>
        <strain evidence="2 3">NRRL 20459</strain>
    </source>
</reference>
<dbReference type="InterPro" id="IPR010730">
    <property type="entry name" value="HET"/>
</dbReference>
<evidence type="ECO:0000259" key="1">
    <source>
        <dbReference type="Pfam" id="PF06985"/>
    </source>
</evidence>
<dbReference type="PANTHER" id="PTHR33112:SF1">
    <property type="entry name" value="HETEROKARYON INCOMPATIBILITY DOMAIN-CONTAINING PROTEIN"/>
    <property type="match status" value="1"/>
</dbReference>
<keyword evidence="3" id="KW-1185">Reference proteome</keyword>
<evidence type="ECO:0000313" key="2">
    <source>
        <dbReference type="EMBL" id="KAF4467859.1"/>
    </source>
</evidence>
<dbReference type="Pfam" id="PF06985">
    <property type="entry name" value="HET"/>
    <property type="match status" value="1"/>
</dbReference>
<sequence>MEQLDLDNRNEFPKVVMDSIKVASRLGCDYLWVDRHCIDQEGSAKDKQIHRMNEIYSQAYFTIIDAAGIDCTSGLACVASSRRPDPPQGYAQVNGVNPIYLGTPPAAKIRDSRWASRG</sequence>
<accession>A0A8H4LI11</accession>
<evidence type="ECO:0000313" key="3">
    <source>
        <dbReference type="Proteomes" id="UP000554235"/>
    </source>
</evidence>
<feature type="domain" description="Heterokaryon incompatibility" evidence="1">
    <location>
        <begin position="7"/>
        <end position="118"/>
    </location>
</feature>
<comment type="caution">
    <text evidence="2">The sequence shown here is derived from an EMBL/GenBank/DDBJ whole genome shotgun (WGS) entry which is preliminary data.</text>
</comment>
<dbReference type="EMBL" id="JAADYS010000686">
    <property type="protein sequence ID" value="KAF4467859.1"/>
    <property type="molecule type" value="Genomic_DNA"/>
</dbReference>
<protein>
    <submittedName>
        <fullName evidence="2">HET-domain-containing</fullName>
    </submittedName>
</protein>
<dbReference type="AlphaFoldDB" id="A0A8H4LI11"/>
<dbReference type="Proteomes" id="UP000554235">
    <property type="component" value="Unassembled WGS sequence"/>
</dbReference>
<organism evidence="2 3">
    <name type="scientific">Fusarium albosuccineum</name>
    <dbReference type="NCBI Taxonomy" id="1237068"/>
    <lineage>
        <taxon>Eukaryota</taxon>
        <taxon>Fungi</taxon>
        <taxon>Dikarya</taxon>
        <taxon>Ascomycota</taxon>
        <taxon>Pezizomycotina</taxon>
        <taxon>Sordariomycetes</taxon>
        <taxon>Hypocreomycetidae</taxon>
        <taxon>Hypocreales</taxon>
        <taxon>Nectriaceae</taxon>
        <taxon>Fusarium</taxon>
        <taxon>Fusarium decemcellulare species complex</taxon>
    </lineage>
</organism>
<name>A0A8H4LI11_9HYPO</name>